<keyword evidence="2" id="KW-0560">Oxidoreductase</keyword>
<organism evidence="3 4">
    <name type="scientific">Catenaria anguillulae PL171</name>
    <dbReference type="NCBI Taxonomy" id="765915"/>
    <lineage>
        <taxon>Eukaryota</taxon>
        <taxon>Fungi</taxon>
        <taxon>Fungi incertae sedis</taxon>
        <taxon>Blastocladiomycota</taxon>
        <taxon>Blastocladiomycetes</taxon>
        <taxon>Blastocladiales</taxon>
        <taxon>Catenariaceae</taxon>
        <taxon>Catenaria</taxon>
    </lineage>
</organism>
<dbReference type="Pfam" id="PF00106">
    <property type="entry name" value="adh_short"/>
    <property type="match status" value="1"/>
</dbReference>
<evidence type="ECO:0000313" key="4">
    <source>
        <dbReference type="Proteomes" id="UP000193411"/>
    </source>
</evidence>
<proteinExistence type="inferred from homology"/>
<dbReference type="OrthoDB" id="542013at2759"/>
<dbReference type="EMBL" id="MCFL01000001">
    <property type="protein sequence ID" value="ORZ41400.1"/>
    <property type="molecule type" value="Genomic_DNA"/>
</dbReference>
<dbReference type="InterPro" id="IPR036291">
    <property type="entry name" value="NAD(P)-bd_dom_sf"/>
</dbReference>
<gene>
    <name evidence="3" type="ORF">BCR44DRAFT_1422758</name>
</gene>
<dbReference type="PRINTS" id="PR00081">
    <property type="entry name" value="GDHRDH"/>
</dbReference>
<dbReference type="STRING" id="765915.A0A1Y2I3G5"/>
<dbReference type="InterPro" id="IPR002347">
    <property type="entry name" value="SDR_fam"/>
</dbReference>
<comment type="similarity">
    <text evidence="1">Belongs to the short-chain dehydrogenases/reductases (SDR) family.</text>
</comment>
<dbReference type="Proteomes" id="UP000193411">
    <property type="component" value="Unassembled WGS sequence"/>
</dbReference>
<comment type="caution">
    <text evidence="3">The sequence shown here is derived from an EMBL/GenBank/DDBJ whole genome shotgun (WGS) entry which is preliminary data.</text>
</comment>
<dbReference type="Gene3D" id="3.40.50.720">
    <property type="entry name" value="NAD(P)-binding Rossmann-like Domain"/>
    <property type="match status" value="1"/>
</dbReference>
<protein>
    <recommendedName>
        <fullName evidence="5">NAD(P)-binding protein</fullName>
    </recommendedName>
</protein>
<dbReference type="PANTHER" id="PTHR24320">
    <property type="entry name" value="RETINOL DEHYDROGENASE"/>
    <property type="match status" value="1"/>
</dbReference>
<dbReference type="GO" id="GO:0016491">
    <property type="term" value="F:oxidoreductase activity"/>
    <property type="evidence" value="ECO:0007669"/>
    <property type="project" value="UniProtKB-KW"/>
</dbReference>
<evidence type="ECO:0000256" key="1">
    <source>
        <dbReference type="ARBA" id="ARBA00006484"/>
    </source>
</evidence>
<dbReference type="SUPFAM" id="SSF51735">
    <property type="entry name" value="NAD(P)-binding Rossmann-fold domains"/>
    <property type="match status" value="1"/>
</dbReference>
<dbReference type="AlphaFoldDB" id="A0A1Y2I3G5"/>
<name>A0A1Y2I3G5_9FUNG</name>
<evidence type="ECO:0000256" key="2">
    <source>
        <dbReference type="ARBA" id="ARBA00023002"/>
    </source>
</evidence>
<keyword evidence="4" id="KW-1185">Reference proteome</keyword>
<dbReference type="PANTHER" id="PTHR24320:SF152">
    <property type="entry name" value="SHORT-CHAIN DEHYDROGENASE_REDUCTASE FAMILY PROTEIN"/>
    <property type="match status" value="1"/>
</dbReference>
<evidence type="ECO:0000313" key="3">
    <source>
        <dbReference type="EMBL" id="ORZ41400.1"/>
    </source>
</evidence>
<sequence>MISAIHGDLAKRTEVEGMVAQVKELGKPVDLLVNNAGMASDSNEPGEEGINQTITVNHLHVLLLTLLILPHMHPTGRIVFVASSLYTRVANGSPDLALESTRAATEPRRSYSVSKLYNLWTSQQLARLTSGTDTLANASSPAAQILRDHKDVTITALCPGFIPTTGLTRHAGPVLALLMRWVFPLMPFTVSLDDGIQRVWYASTATQETVGESVHGQLVMGNPPKVCAIEEHGKDMRKAREVWNRSVDLLGLRDSGWALGE</sequence>
<accession>A0A1Y2I3G5</accession>
<evidence type="ECO:0008006" key="5">
    <source>
        <dbReference type="Google" id="ProtNLM"/>
    </source>
</evidence>
<reference evidence="3 4" key="1">
    <citation type="submission" date="2016-07" db="EMBL/GenBank/DDBJ databases">
        <title>Pervasive Adenine N6-methylation of Active Genes in Fungi.</title>
        <authorList>
            <consortium name="DOE Joint Genome Institute"/>
            <person name="Mondo S.J."/>
            <person name="Dannebaum R.O."/>
            <person name="Kuo R.C."/>
            <person name="Labutti K."/>
            <person name="Haridas S."/>
            <person name="Kuo A."/>
            <person name="Salamov A."/>
            <person name="Ahrendt S.R."/>
            <person name="Lipzen A."/>
            <person name="Sullivan W."/>
            <person name="Andreopoulos W.B."/>
            <person name="Clum A."/>
            <person name="Lindquist E."/>
            <person name="Daum C."/>
            <person name="Ramamoorthy G.K."/>
            <person name="Gryganskyi A."/>
            <person name="Culley D."/>
            <person name="Magnuson J.K."/>
            <person name="James T.Y."/>
            <person name="O'Malley M.A."/>
            <person name="Stajich J.E."/>
            <person name="Spatafora J.W."/>
            <person name="Visel A."/>
            <person name="Grigoriev I.V."/>
        </authorList>
    </citation>
    <scope>NUCLEOTIDE SEQUENCE [LARGE SCALE GENOMIC DNA]</scope>
    <source>
        <strain evidence="3 4">PL171</strain>
    </source>
</reference>